<dbReference type="RefSeq" id="WP_380026762.1">
    <property type="nucleotide sequence ID" value="NZ_JBHSHC010000112.1"/>
</dbReference>
<feature type="compositionally biased region" description="Basic residues" evidence="1">
    <location>
        <begin position="70"/>
        <end position="81"/>
    </location>
</feature>
<protein>
    <submittedName>
        <fullName evidence="2">Uncharacterized protein</fullName>
    </submittedName>
</protein>
<name>A0ABV9Q4I5_9BACL</name>
<feature type="region of interest" description="Disordered" evidence="1">
    <location>
        <begin position="25"/>
        <end position="101"/>
    </location>
</feature>
<sequence>MSHRNIELQVGISKITEVTKIQQQLQQQSMNDQADFEQAMKTQTEKKLTSPESPDSSAAVSDQETPSGSARKKQQNKRKKNQSQPPEPPHPYKGKRIDLRG</sequence>
<accession>A0ABV9Q4I5</accession>
<dbReference type="EMBL" id="JBHSHC010000112">
    <property type="protein sequence ID" value="MFC4768813.1"/>
    <property type="molecule type" value="Genomic_DNA"/>
</dbReference>
<organism evidence="2 3">
    <name type="scientific">Effusibacillus consociatus</name>
    <dbReference type="NCBI Taxonomy" id="1117041"/>
    <lineage>
        <taxon>Bacteria</taxon>
        <taxon>Bacillati</taxon>
        <taxon>Bacillota</taxon>
        <taxon>Bacilli</taxon>
        <taxon>Bacillales</taxon>
        <taxon>Alicyclobacillaceae</taxon>
        <taxon>Effusibacillus</taxon>
    </lineage>
</organism>
<feature type="compositionally biased region" description="Polar residues" evidence="1">
    <location>
        <begin position="50"/>
        <end position="68"/>
    </location>
</feature>
<proteinExistence type="predicted"/>
<keyword evidence="3" id="KW-1185">Reference proteome</keyword>
<dbReference type="Proteomes" id="UP001596002">
    <property type="component" value="Unassembled WGS sequence"/>
</dbReference>
<evidence type="ECO:0000313" key="2">
    <source>
        <dbReference type="EMBL" id="MFC4768813.1"/>
    </source>
</evidence>
<reference evidence="3" key="1">
    <citation type="journal article" date="2019" name="Int. J. Syst. Evol. Microbiol.">
        <title>The Global Catalogue of Microorganisms (GCM) 10K type strain sequencing project: providing services to taxonomists for standard genome sequencing and annotation.</title>
        <authorList>
            <consortium name="The Broad Institute Genomics Platform"/>
            <consortium name="The Broad Institute Genome Sequencing Center for Infectious Disease"/>
            <person name="Wu L."/>
            <person name="Ma J."/>
        </authorList>
    </citation>
    <scope>NUCLEOTIDE SEQUENCE [LARGE SCALE GENOMIC DNA]</scope>
    <source>
        <strain evidence="3">WYCCWR 12678</strain>
    </source>
</reference>
<gene>
    <name evidence="2" type="ORF">ACFO8Q_15815</name>
</gene>
<evidence type="ECO:0000313" key="3">
    <source>
        <dbReference type="Proteomes" id="UP001596002"/>
    </source>
</evidence>
<comment type="caution">
    <text evidence="2">The sequence shown here is derived from an EMBL/GenBank/DDBJ whole genome shotgun (WGS) entry which is preliminary data.</text>
</comment>
<evidence type="ECO:0000256" key="1">
    <source>
        <dbReference type="SAM" id="MobiDB-lite"/>
    </source>
</evidence>